<dbReference type="FunFam" id="2.40.240.10:FF:000015">
    <property type="entry name" value="Glutaminyl-tRNA synthetase"/>
    <property type="match status" value="1"/>
</dbReference>
<keyword evidence="4 10" id="KW-0547">Nucleotide-binding</keyword>
<dbReference type="Gene3D" id="1.10.8.1290">
    <property type="entry name" value="Glutaminyl-tRNA synthetase, non-specific RNA binding region part 1, domain 1"/>
    <property type="match status" value="1"/>
</dbReference>
<accession>A0AAV5RJD6</accession>
<organism evidence="16 17">
    <name type="scientific">Starmerella bacillaris</name>
    <name type="common">Yeast</name>
    <name type="synonym">Candida zemplinina</name>
    <dbReference type="NCBI Taxonomy" id="1247836"/>
    <lineage>
        <taxon>Eukaryota</taxon>
        <taxon>Fungi</taxon>
        <taxon>Dikarya</taxon>
        <taxon>Ascomycota</taxon>
        <taxon>Saccharomycotina</taxon>
        <taxon>Dipodascomycetes</taxon>
        <taxon>Dipodascales</taxon>
        <taxon>Trichomonascaceae</taxon>
        <taxon>Starmerella</taxon>
    </lineage>
</organism>
<dbReference type="GO" id="GO:0005829">
    <property type="term" value="C:cytosol"/>
    <property type="evidence" value="ECO:0007669"/>
    <property type="project" value="TreeGrafter"/>
</dbReference>
<keyword evidence="5 10" id="KW-0067">ATP-binding</keyword>
<proteinExistence type="inferred from homology"/>
<dbReference type="Gene3D" id="1.10.10.2420">
    <property type="match status" value="1"/>
</dbReference>
<dbReference type="GO" id="GO:0006425">
    <property type="term" value="P:glutaminyl-tRNA aminoacylation"/>
    <property type="evidence" value="ECO:0007669"/>
    <property type="project" value="InterPro"/>
</dbReference>
<evidence type="ECO:0000256" key="7">
    <source>
        <dbReference type="ARBA" id="ARBA00023146"/>
    </source>
</evidence>
<evidence type="ECO:0000256" key="4">
    <source>
        <dbReference type="ARBA" id="ARBA00022741"/>
    </source>
</evidence>
<evidence type="ECO:0000256" key="11">
    <source>
        <dbReference type="SAM" id="MobiDB-lite"/>
    </source>
</evidence>
<evidence type="ECO:0000256" key="6">
    <source>
        <dbReference type="ARBA" id="ARBA00022917"/>
    </source>
</evidence>
<keyword evidence="6 10" id="KW-0648">Protein biosynthesis</keyword>
<dbReference type="PANTHER" id="PTHR43097:SF4">
    <property type="entry name" value="GLUTAMINE--TRNA LIGASE"/>
    <property type="match status" value="1"/>
</dbReference>
<evidence type="ECO:0000256" key="2">
    <source>
        <dbReference type="ARBA" id="ARBA00012836"/>
    </source>
</evidence>
<name>A0AAV5RJD6_STABA</name>
<feature type="domain" description="Glutaminyl-tRNA synthetase class Ib non-specific RNA-binding" evidence="15">
    <location>
        <begin position="3"/>
        <end position="157"/>
    </location>
</feature>
<dbReference type="PRINTS" id="PR00987">
    <property type="entry name" value="TRNASYNTHGLU"/>
</dbReference>
<sequence length="810" mass="91262">MDSLVSKLSKIGLDESKAQEISKNSKFANLLVELAEDAGFPTDKAAPLQNLALAYKSANELAIKNRKLIAQAVADGRVSSPAQIEAGVKYLSTSESPSVEGLDKECGVGVVITKEDIERAAKQYFAENKEKIVQMRYKALGPTLGAIKRIPELKWANAAFFKPVIDAEMLSLLGPKDERDDPKLQAKKAKAEAKAKANANSGAGKNSNSKSEKENKANMFEEGFLGALHAAGTNPQANPERMKEHLAFTKGRVFTRFPPEPNGFLHIGHAKAIATNFGYAAYYQGECYLRFDDTNPEAEDEKYSKSIEEIVSWLGFEPYKITWSSDYFNELYELAEKLILKGLAYVCFCTPEQVRAHRGIKEDGLPGGERTACEHRSQTPEKALELFREMRDGKYSKGEATLRMKQDLQNPNPQMWDLVAYRVLNSEHHRTGSQWKIYPTYDFTHCLVDSMENVSHSLCTLEFRMSRESYEWLCDAVDVYRPAQREFGRLNLQGSIMSKRKLLQLVEGNHVRGWDDPRLFTLVALRRRGIPPGAILSFINELGVTTTTTTIESVRFDTSVRKYLEHSVPRLMMVVDPIKVVIKNLPEDYYEEIAIPFMPGKDVGEYKVPFTKTIYIDRSDFVKEADSSFFRLALNQPVGLLRVKNVISAVDAKYDSNSNLVEITAEYDTEGKLGKPKTYIQWVAESTGNGKIQSPVVVDEVREFRQLFKSDNPSGNPNGFLADIDENSERVFKNAMIDVGFYEVKSRSPWKVEAQTKEERVLEGRDTKGSPESVRFQGLRVGYFCMDKDSTDNKLVLNQIVSLKEDKQKS</sequence>
<dbReference type="Pfam" id="PF04558">
    <property type="entry name" value="tRNA_synt_1c_R1"/>
    <property type="match status" value="1"/>
</dbReference>
<keyword evidence="3 10" id="KW-0436">Ligase</keyword>
<dbReference type="Gene3D" id="3.40.50.620">
    <property type="entry name" value="HUPs"/>
    <property type="match status" value="1"/>
</dbReference>
<dbReference type="GO" id="GO:0004819">
    <property type="term" value="F:glutamine-tRNA ligase activity"/>
    <property type="evidence" value="ECO:0007669"/>
    <property type="project" value="UniProtKB-EC"/>
</dbReference>
<dbReference type="PROSITE" id="PS00178">
    <property type="entry name" value="AA_TRNA_LIGASE_I"/>
    <property type="match status" value="1"/>
</dbReference>
<evidence type="ECO:0000256" key="5">
    <source>
        <dbReference type="ARBA" id="ARBA00022840"/>
    </source>
</evidence>
<dbReference type="InterPro" id="IPR007638">
    <property type="entry name" value="Gln-tRNA-synth_Ib_RNA-bd_2"/>
</dbReference>
<dbReference type="FunFam" id="3.40.50.620:FF:000183">
    <property type="entry name" value="Glutaminyl-tRNA synthetase"/>
    <property type="match status" value="1"/>
</dbReference>
<dbReference type="InterPro" id="IPR007639">
    <property type="entry name" value="Gln-tRNA-synth_Ib_RNA-bd_N"/>
</dbReference>
<protein>
    <recommendedName>
        <fullName evidence="2">glutamine--tRNA ligase</fullName>
        <ecNumber evidence="2">6.1.1.18</ecNumber>
    </recommendedName>
    <alternativeName>
        <fullName evidence="8">Glutaminyl-tRNA synthetase</fullName>
    </alternativeName>
</protein>
<dbReference type="InterPro" id="IPR020056">
    <property type="entry name" value="Rbsml_bL25/Gln-tRNA_synth_N"/>
</dbReference>
<feature type="domain" description="Glutamyl/glutaminyl-tRNA synthetase class Ib anti-codon binding" evidence="13">
    <location>
        <begin position="569"/>
        <end position="668"/>
    </location>
</feature>
<dbReference type="SUPFAM" id="SSF52374">
    <property type="entry name" value="Nucleotidylyl transferase"/>
    <property type="match status" value="1"/>
</dbReference>
<dbReference type="InterPro" id="IPR011035">
    <property type="entry name" value="Ribosomal_bL25/Gln-tRNA_synth"/>
</dbReference>
<evidence type="ECO:0000259" key="15">
    <source>
        <dbReference type="Pfam" id="PF04558"/>
    </source>
</evidence>
<dbReference type="Pfam" id="PF03950">
    <property type="entry name" value="tRNA-synt_1c_C"/>
    <property type="match status" value="1"/>
</dbReference>
<gene>
    <name evidence="16" type="ORF">DASB73_026180</name>
</gene>
<dbReference type="InterPro" id="IPR014729">
    <property type="entry name" value="Rossmann-like_a/b/a_fold"/>
</dbReference>
<dbReference type="Gene3D" id="2.40.240.10">
    <property type="entry name" value="Ribosomal Protein L25, Chain P"/>
    <property type="match status" value="2"/>
</dbReference>
<evidence type="ECO:0000259" key="12">
    <source>
        <dbReference type="Pfam" id="PF00749"/>
    </source>
</evidence>
<dbReference type="InterPro" id="IPR000924">
    <property type="entry name" value="Glu/Gln-tRNA-synth"/>
</dbReference>
<comment type="caution">
    <text evidence="16">The sequence shown here is derived from an EMBL/GenBank/DDBJ whole genome shotgun (WGS) entry which is preliminary data.</text>
</comment>
<feature type="domain" description="Glutamyl/glutaminyl-tRNA synthetase class Ib catalytic" evidence="12">
    <location>
        <begin position="253"/>
        <end position="565"/>
    </location>
</feature>
<dbReference type="InterPro" id="IPR004514">
    <property type="entry name" value="Gln-tRNA-synth"/>
</dbReference>
<evidence type="ECO:0000256" key="10">
    <source>
        <dbReference type="RuleBase" id="RU363037"/>
    </source>
</evidence>
<dbReference type="InterPro" id="IPR042558">
    <property type="entry name" value="Gln-tRNA-synth_Ib_RNA-bd_N_1"/>
</dbReference>
<evidence type="ECO:0000256" key="1">
    <source>
        <dbReference type="ARBA" id="ARBA00005594"/>
    </source>
</evidence>
<dbReference type="SUPFAM" id="SSF50715">
    <property type="entry name" value="Ribosomal protein L25-like"/>
    <property type="match status" value="1"/>
</dbReference>
<evidence type="ECO:0000256" key="9">
    <source>
        <dbReference type="ARBA" id="ARBA00048270"/>
    </source>
</evidence>
<dbReference type="GO" id="GO:0005524">
    <property type="term" value="F:ATP binding"/>
    <property type="evidence" value="ECO:0007669"/>
    <property type="project" value="UniProtKB-KW"/>
</dbReference>
<dbReference type="InterPro" id="IPR001412">
    <property type="entry name" value="aa-tRNA-synth_I_CS"/>
</dbReference>
<dbReference type="InterPro" id="IPR020059">
    <property type="entry name" value="Glu/Gln-tRNA-synth_Ib_codon-bd"/>
</dbReference>
<feature type="region of interest" description="Disordered" evidence="11">
    <location>
        <begin position="175"/>
        <end position="214"/>
    </location>
</feature>
<dbReference type="Pfam" id="PF04557">
    <property type="entry name" value="tRNA_synt_1c_R2"/>
    <property type="match status" value="1"/>
</dbReference>
<dbReference type="FunFam" id="1.10.10.2420:FF:000001">
    <property type="entry name" value="Glutamine--tRNA ligase cytoplasmic"/>
    <property type="match status" value="1"/>
</dbReference>
<dbReference type="EMBL" id="BTGC01000008">
    <property type="protein sequence ID" value="GMM51655.1"/>
    <property type="molecule type" value="Genomic_DNA"/>
</dbReference>
<evidence type="ECO:0000313" key="17">
    <source>
        <dbReference type="Proteomes" id="UP001362899"/>
    </source>
</evidence>
<comment type="similarity">
    <text evidence="1 10">Belongs to the class-I aminoacyl-tRNA synthetase family.</text>
</comment>
<feature type="compositionally biased region" description="Basic and acidic residues" evidence="11">
    <location>
        <begin position="175"/>
        <end position="195"/>
    </location>
</feature>
<keyword evidence="7 10" id="KW-0030">Aminoacyl-tRNA synthetase</keyword>
<dbReference type="EC" id="6.1.1.18" evidence="2"/>
<evidence type="ECO:0000313" key="16">
    <source>
        <dbReference type="EMBL" id="GMM51655.1"/>
    </source>
</evidence>
<dbReference type="InterPro" id="IPR042559">
    <property type="entry name" value="Gln-tRNA-synth_Ib_RNA-bd_N_2"/>
</dbReference>
<dbReference type="Pfam" id="PF00749">
    <property type="entry name" value="tRNA-synt_1c"/>
    <property type="match status" value="1"/>
</dbReference>
<dbReference type="InterPro" id="IPR020058">
    <property type="entry name" value="Glu/Gln-tRNA-synth_Ib_cat-dom"/>
</dbReference>
<evidence type="ECO:0000259" key="13">
    <source>
        <dbReference type="Pfam" id="PF03950"/>
    </source>
</evidence>
<dbReference type="Proteomes" id="UP001362899">
    <property type="component" value="Unassembled WGS sequence"/>
</dbReference>
<feature type="compositionally biased region" description="Low complexity" evidence="11">
    <location>
        <begin position="196"/>
        <end position="209"/>
    </location>
</feature>
<feature type="domain" description="Glutaminyl-tRNA synthetase class Ib non-specific RNA-binding" evidence="14">
    <location>
        <begin position="161"/>
        <end position="245"/>
    </location>
</feature>
<comment type="catalytic activity">
    <reaction evidence="9">
        <text>tRNA(Gln) + L-glutamine + ATP = L-glutaminyl-tRNA(Gln) + AMP + diphosphate</text>
        <dbReference type="Rhea" id="RHEA:20121"/>
        <dbReference type="Rhea" id="RHEA-COMP:9662"/>
        <dbReference type="Rhea" id="RHEA-COMP:9681"/>
        <dbReference type="ChEBI" id="CHEBI:30616"/>
        <dbReference type="ChEBI" id="CHEBI:33019"/>
        <dbReference type="ChEBI" id="CHEBI:58359"/>
        <dbReference type="ChEBI" id="CHEBI:78442"/>
        <dbReference type="ChEBI" id="CHEBI:78521"/>
        <dbReference type="ChEBI" id="CHEBI:456215"/>
        <dbReference type="EC" id="6.1.1.18"/>
    </reaction>
</comment>
<keyword evidence="17" id="KW-1185">Reference proteome</keyword>
<evidence type="ECO:0000259" key="14">
    <source>
        <dbReference type="Pfam" id="PF04557"/>
    </source>
</evidence>
<dbReference type="PANTHER" id="PTHR43097">
    <property type="entry name" value="GLUTAMINE-TRNA LIGASE"/>
    <property type="match status" value="1"/>
</dbReference>
<dbReference type="NCBIfam" id="TIGR00440">
    <property type="entry name" value="glnS"/>
    <property type="match status" value="1"/>
</dbReference>
<evidence type="ECO:0000256" key="3">
    <source>
        <dbReference type="ARBA" id="ARBA00022598"/>
    </source>
</evidence>
<evidence type="ECO:0000256" key="8">
    <source>
        <dbReference type="ARBA" id="ARBA00030466"/>
    </source>
</evidence>
<dbReference type="FunFam" id="2.40.240.10:FF:000007">
    <property type="entry name" value="Glutamine--tRNA ligase"/>
    <property type="match status" value="1"/>
</dbReference>
<dbReference type="InterPro" id="IPR050132">
    <property type="entry name" value="Gln/Glu-tRNA_Ligase"/>
</dbReference>
<reference evidence="16 17" key="1">
    <citation type="journal article" date="2023" name="Elife">
        <title>Identification of key yeast species and microbe-microbe interactions impacting larval growth of Drosophila in the wild.</title>
        <authorList>
            <person name="Mure A."/>
            <person name="Sugiura Y."/>
            <person name="Maeda R."/>
            <person name="Honda K."/>
            <person name="Sakurai N."/>
            <person name="Takahashi Y."/>
            <person name="Watada M."/>
            <person name="Katoh T."/>
            <person name="Gotoh A."/>
            <person name="Gotoh Y."/>
            <person name="Taniguchi I."/>
            <person name="Nakamura K."/>
            <person name="Hayashi T."/>
            <person name="Katayama T."/>
            <person name="Uemura T."/>
            <person name="Hattori Y."/>
        </authorList>
    </citation>
    <scope>NUCLEOTIDE SEQUENCE [LARGE SCALE GENOMIC DNA]</scope>
    <source>
        <strain evidence="16 17">SB-73</strain>
    </source>
</reference>
<dbReference type="AlphaFoldDB" id="A0AAV5RJD6"/>